<reference evidence="3" key="1">
    <citation type="submission" date="2021-12" db="EMBL/GenBank/DDBJ databases">
        <title>Curvularia clavata genome.</title>
        <authorList>
            <person name="Cao Y."/>
        </authorList>
    </citation>
    <scope>NUCLEOTIDE SEQUENCE</scope>
    <source>
        <strain evidence="3">Yc1106</strain>
    </source>
</reference>
<keyword evidence="2" id="KW-1133">Transmembrane helix</keyword>
<dbReference type="Proteomes" id="UP001056012">
    <property type="component" value="Chromosome 3"/>
</dbReference>
<accession>A0A9Q8Z8Z1</accession>
<evidence type="ECO:0000256" key="1">
    <source>
        <dbReference type="SAM" id="MobiDB-lite"/>
    </source>
</evidence>
<keyword evidence="2" id="KW-0812">Transmembrane</keyword>
<organism evidence="3 4">
    <name type="scientific">Curvularia clavata</name>
    <dbReference type="NCBI Taxonomy" id="95742"/>
    <lineage>
        <taxon>Eukaryota</taxon>
        <taxon>Fungi</taxon>
        <taxon>Dikarya</taxon>
        <taxon>Ascomycota</taxon>
        <taxon>Pezizomycotina</taxon>
        <taxon>Dothideomycetes</taxon>
        <taxon>Pleosporomycetidae</taxon>
        <taxon>Pleosporales</taxon>
        <taxon>Pleosporineae</taxon>
        <taxon>Pleosporaceae</taxon>
        <taxon>Curvularia</taxon>
    </lineage>
</organism>
<feature type="transmembrane region" description="Helical" evidence="2">
    <location>
        <begin position="93"/>
        <end position="114"/>
    </location>
</feature>
<feature type="region of interest" description="Disordered" evidence="1">
    <location>
        <begin position="1"/>
        <end position="22"/>
    </location>
</feature>
<evidence type="ECO:0000313" key="4">
    <source>
        <dbReference type="Proteomes" id="UP001056012"/>
    </source>
</evidence>
<evidence type="ECO:0000256" key="2">
    <source>
        <dbReference type="SAM" id="Phobius"/>
    </source>
</evidence>
<gene>
    <name evidence="3" type="ORF">yc1106_05051</name>
</gene>
<feature type="region of interest" description="Disordered" evidence="1">
    <location>
        <begin position="223"/>
        <end position="260"/>
    </location>
</feature>
<dbReference type="VEuPathDB" id="FungiDB:yc1106_05051"/>
<proteinExistence type="predicted"/>
<dbReference type="OrthoDB" id="3796633at2759"/>
<feature type="transmembrane region" description="Helical" evidence="2">
    <location>
        <begin position="65"/>
        <end position="81"/>
    </location>
</feature>
<evidence type="ECO:0000313" key="3">
    <source>
        <dbReference type="EMBL" id="USP77777.1"/>
    </source>
</evidence>
<protein>
    <submittedName>
        <fullName evidence="3">Uncharacterized protein</fullName>
    </submittedName>
</protein>
<dbReference type="EMBL" id="CP089276">
    <property type="protein sequence ID" value="USP77777.1"/>
    <property type="molecule type" value="Genomic_DNA"/>
</dbReference>
<dbReference type="AlphaFoldDB" id="A0A9Q8Z8Z1"/>
<name>A0A9Q8Z8Z1_CURCL</name>
<sequence>MAEPTKPAVAPHDATPVQTGDRESNAATATELLCQTITSLVDFVYPTSIRSEYLLILSKLSKNRFTCILLGVLLIVSVAEYEQPGWFPRPDQLSSAVIGFLGACTFILAAFAVFEYEETHSWPWEDEGFVWPWEALLWSSTVYDDETFGESTLGCTYPHDVPTSLALQARLDKAVGDHGRASRIASDGIIPSSIPGTSQKQDIVIPPTPFLLHQIGPAHLSSPIKHRSGLLGPSPMPARFQSTNGKSGLEWSELGDKRAT</sequence>
<keyword evidence="4" id="KW-1185">Reference proteome</keyword>
<keyword evidence="2" id="KW-0472">Membrane</keyword>